<comment type="similarity">
    <text evidence="1">Belongs to the TFIIB family.</text>
</comment>
<evidence type="ECO:0000259" key="7">
    <source>
        <dbReference type="PROSITE" id="PS51134"/>
    </source>
</evidence>
<evidence type="ECO:0000256" key="6">
    <source>
        <dbReference type="PROSITE-ProRule" id="PRU00469"/>
    </source>
</evidence>
<sequence>MLAFPLQAQAQQAAPAQKQAYAPDLAVRLICPECKDMNPKIVEEFGSGDLVCGDCGLVLGDRIVDTRSECECPHAPFFSLAMRLIVMNTFANDEGDDPSRVGAATNPLLEGIEQLDTVISFKDGGSGMARELQRAAARGSVGKNERNMMTAFRDISAMCESISLPKNVSDTAKQLYKRAEEEKIVRGKSADAVVACCILIACRQANVPRTFKEIHQLTRVPKKTLGQCFKAFEQAFDLSRPAPADGQDGAGPASGTSAENLLNRYCNQLHLHASVVTACEEVVVTARNHGIADGRSPISIAGAAIYFTSYLLGQGKSAKDICSVAGVSESTIKLVYKILWQEREKLVKKEWLDSGRAVMDRLPNGESR</sequence>
<dbReference type="InterPro" id="IPR013150">
    <property type="entry name" value="TFIIB_cyclin"/>
</dbReference>
<keyword evidence="6" id="KW-0863">Zinc-finger</keyword>
<dbReference type="PANTHER" id="PTHR11618:SF13">
    <property type="entry name" value="TRANSCRIPTION INITIATION FACTOR IIB"/>
    <property type="match status" value="1"/>
</dbReference>
<dbReference type="PANTHER" id="PTHR11618">
    <property type="entry name" value="TRANSCRIPTION INITIATION FACTOR IIB-RELATED"/>
    <property type="match status" value="1"/>
</dbReference>
<reference evidence="8" key="1">
    <citation type="submission" date="2021-01" db="EMBL/GenBank/DDBJ databases">
        <authorList>
            <person name="Kaushik A."/>
        </authorList>
    </citation>
    <scope>NUCLEOTIDE SEQUENCE</scope>
    <source>
        <strain evidence="8">AG1-1A</strain>
    </source>
</reference>
<keyword evidence="6" id="KW-0479">Metal-binding</keyword>
<gene>
    <name evidence="8" type="ORF">RDB_LOCUS99650</name>
</gene>
<dbReference type="Pfam" id="PF00382">
    <property type="entry name" value="TFIIB"/>
    <property type="match status" value="2"/>
</dbReference>
<evidence type="ECO:0000256" key="5">
    <source>
        <dbReference type="ARBA" id="ARBA00031706"/>
    </source>
</evidence>
<accession>A0A8H3BII8</accession>
<evidence type="ECO:0000256" key="2">
    <source>
        <dbReference type="ARBA" id="ARBA00022737"/>
    </source>
</evidence>
<evidence type="ECO:0000313" key="9">
    <source>
        <dbReference type="Proteomes" id="UP000663840"/>
    </source>
</evidence>
<evidence type="ECO:0000256" key="4">
    <source>
        <dbReference type="ARBA" id="ARBA00023163"/>
    </source>
</evidence>
<keyword evidence="2" id="KW-0677">Repeat</keyword>
<evidence type="ECO:0000313" key="8">
    <source>
        <dbReference type="EMBL" id="CAE6458610.1"/>
    </source>
</evidence>
<dbReference type="PRINTS" id="PR00685">
    <property type="entry name" value="TIFACTORIIB"/>
</dbReference>
<keyword evidence="6" id="KW-0862">Zinc</keyword>
<evidence type="ECO:0000256" key="1">
    <source>
        <dbReference type="ARBA" id="ARBA00010857"/>
    </source>
</evidence>
<dbReference type="GO" id="GO:0005634">
    <property type="term" value="C:nucleus"/>
    <property type="evidence" value="ECO:0007669"/>
    <property type="project" value="TreeGrafter"/>
</dbReference>
<dbReference type="Gene3D" id="1.10.472.10">
    <property type="entry name" value="Cyclin-like"/>
    <property type="match status" value="2"/>
</dbReference>
<dbReference type="GO" id="GO:0097550">
    <property type="term" value="C:transcription preinitiation complex"/>
    <property type="evidence" value="ECO:0007669"/>
    <property type="project" value="TreeGrafter"/>
</dbReference>
<comment type="caution">
    <text evidence="8">The sequence shown here is derived from an EMBL/GenBank/DDBJ whole genome shotgun (WGS) entry which is preliminary data.</text>
</comment>
<dbReference type="Pfam" id="PF08271">
    <property type="entry name" value="Zn_Ribbon_TF"/>
    <property type="match status" value="1"/>
</dbReference>
<dbReference type="GO" id="GO:0070897">
    <property type="term" value="P:transcription preinitiation complex assembly"/>
    <property type="evidence" value="ECO:0007669"/>
    <property type="project" value="InterPro"/>
</dbReference>
<dbReference type="GO" id="GO:0016251">
    <property type="term" value="F:RNA polymerase II general transcription initiation factor activity"/>
    <property type="evidence" value="ECO:0007669"/>
    <property type="project" value="TreeGrafter"/>
</dbReference>
<dbReference type="CDD" id="cd20551">
    <property type="entry name" value="CYCLIN_TFIIB_rpt1"/>
    <property type="match status" value="1"/>
</dbReference>
<dbReference type="SUPFAM" id="SSF47954">
    <property type="entry name" value="Cyclin-like"/>
    <property type="match status" value="2"/>
</dbReference>
<keyword evidence="4" id="KW-0804">Transcription</keyword>
<keyword evidence="3" id="KW-0805">Transcription regulation</keyword>
<feature type="domain" description="TFIIB-type" evidence="7">
    <location>
        <begin position="27"/>
        <end position="60"/>
    </location>
</feature>
<dbReference type="EMBL" id="CAJMWR010003349">
    <property type="protein sequence ID" value="CAE6458610.1"/>
    <property type="molecule type" value="Genomic_DNA"/>
</dbReference>
<proteinExistence type="inferred from homology"/>
<dbReference type="GO" id="GO:0008270">
    <property type="term" value="F:zinc ion binding"/>
    <property type="evidence" value="ECO:0007669"/>
    <property type="project" value="UniProtKB-KW"/>
</dbReference>
<dbReference type="SMART" id="SM00385">
    <property type="entry name" value="CYCLIN"/>
    <property type="match status" value="2"/>
</dbReference>
<dbReference type="InterPro" id="IPR036915">
    <property type="entry name" value="Cyclin-like_sf"/>
</dbReference>
<dbReference type="Gene3D" id="2.20.25.10">
    <property type="match status" value="1"/>
</dbReference>
<evidence type="ECO:0000256" key="3">
    <source>
        <dbReference type="ARBA" id="ARBA00023015"/>
    </source>
</evidence>
<dbReference type="InterPro" id="IPR000812">
    <property type="entry name" value="TFIIB"/>
</dbReference>
<dbReference type="PROSITE" id="PS51134">
    <property type="entry name" value="ZF_TFIIB"/>
    <property type="match status" value="1"/>
</dbReference>
<dbReference type="InterPro" id="IPR013137">
    <property type="entry name" value="Znf_TFIIB"/>
</dbReference>
<dbReference type="GO" id="GO:0006367">
    <property type="term" value="P:transcription initiation at RNA polymerase II promoter"/>
    <property type="evidence" value="ECO:0007669"/>
    <property type="project" value="TreeGrafter"/>
</dbReference>
<dbReference type="AlphaFoldDB" id="A0A8H3BII8"/>
<dbReference type="SUPFAM" id="SSF57783">
    <property type="entry name" value="Zinc beta-ribbon"/>
    <property type="match status" value="1"/>
</dbReference>
<dbReference type="InterPro" id="IPR013763">
    <property type="entry name" value="Cyclin-like_dom"/>
</dbReference>
<dbReference type="Proteomes" id="UP000663840">
    <property type="component" value="Unassembled WGS sequence"/>
</dbReference>
<organism evidence="8 9">
    <name type="scientific">Rhizoctonia solani</name>
    <dbReference type="NCBI Taxonomy" id="456999"/>
    <lineage>
        <taxon>Eukaryota</taxon>
        <taxon>Fungi</taxon>
        <taxon>Dikarya</taxon>
        <taxon>Basidiomycota</taxon>
        <taxon>Agaricomycotina</taxon>
        <taxon>Agaricomycetes</taxon>
        <taxon>Cantharellales</taxon>
        <taxon>Ceratobasidiaceae</taxon>
        <taxon>Rhizoctonia</taxon>
    </lineage>
</organism>
<protein>
    <recommendedName>
        <fullName evidence="5">General transcription factor TFIIB</fullName>
    </recommendedName>
</protein>
<dbReference type="GO" id="GO:0017025">
    <property type="term" value="F:TBP-class protein binding"/>
    <property type="evidence" value="ECO:0007669"/>
    <property type="project" value="InterPro"/>
</dbReference>
<name>A0A8H3BII8_9AGAM</name>